<protein>
    <submittedName>
        <fullName evidence="1">Uncharacterized protein</fullName>
    </submittedName>
</protein>
<evidence type="ECO:0000313" key="1">
    <source>
        <dbReference type="EMBL" id="MED6135667.1"/>
    </source>
</evidence>
<accession>A0ABU6SGY6</accession>
<name>A0ABU6SGY6_9FABA</name>
<proteinExistence type="predicted"/>
<sequence length="82" mass="9447">MCEELRCYLMRRMAKHVRLLGNYTSKLAPVQQKRLDKLIRPSNRRTVEWACDAKVTFQVTRGTKTVAVDISKLTMCAWGGCN</sequence>
<dbReference type="EMBL" id="JASCZI010060738">
    <property type="protein sequence ID" value="MED6135667.1"/>
    <property type="molecule type" value="Genomic_DNA"/>
</dbReference>
<organism evidence="1 2">
    <name type="scientific">Stylosanthes scabra</name>
    <dbReference type="NCBI Taxonomy" id="79078"/>
    <lineage>
        <taxon>Eukaryota</taxon>
        <taxon>Viridiplantae</taxon>
        <taxon>Streptophyta</taxon>
        <taxon>Embryophyta</taxon>
        <taxon>Tracheophyta</taxon>
        <taxon>Spermatophyta</taxon>
        <taxon>Magnoliopsida</taxon>
        <taxon>eudicotyledons</taxon>
        <taxon>Gunneridae</taxon>
        <taxon>Pentapetalae</taxon>
        <taxon>rosids</taxon>
        <taxon>fabids</taxon>
        <taxon>Fabales</taxon>
        <taxon>Fabaceae</taxon>
        <taxon>Papilionoideae</taxon>
        <taxon>50 kb inversion clade</taxon>
        <taxon>dalbergioids sensu lato</taxon>
        <taxon>Dalbergieae</taxon>
        <taxon>Pterocarpus clade</taxon>
        <taxon>Stylosanthes</taxon>
    </lineage>
</organism>
<keyword evidence="2" id="KW-1185">Reference proteome</keyword>
<dbReference type="Proteomes" id="UP001341840">
    <property type="component" value="Unassembled WGS sequence"/>
</dbReference>
<gene>
    <name evidence="1" type="ORF">PIB30_048826</name>
</gene>
<comment type="caution">
    <text evidence="1">The sequence shown here is derived from an EMBL/GenBank/DDBJ whole genome shotgun (WGS) entry which is preliminary data.</text>
</comment>
<reference evidence="1 2" key="1">
    <citation type="journal article" date="2023" name="Plants (Basel)">
        <title>Bridging the Gap: Combining Genomics and Transcriptomics Approaches to Understand Stylosanthes scabra, an Orphan Legume from the Brazilian Caatinga.</title>
        <authorList>
            <person name="Ferreira-Neto J.R.C."/>
            <person name="da Silva M.D."/>
            <person name="Binneck E."/>
            <person name="de Melo N.F."/>
            <person name="da Silva R.H."/>
            <person name="de Melo A.L.T.M."/>
            <person name="Pandolfi V."/>
            <person name="Bustamante F.O."/>
            <person name="Brasileiro-Vidal A.C."/>
            <person name="Benko-Iseppon A.M."/>
        </authorList>
    </citation>
    <scope>NUCLEOTIDE SEQUENCE [LARGE SCALE GENOMIC DNA]</scope>
    <source>
        <tissue evidence="1">Leaves</tissue>
    </source>
</reference>
<evidence type="ECO:0000313" key="2">
    <source>
        <dbReference type="Proteomes" id="UP001341840"/>
    </source>
</evidence>